<proteinExistence type="evidence at transcript level"/>
<evidence type="ECO:0000256" key="8">
    <source>
        <dbReference type="ARBA" id="ARBA00023212"/>
    </source>
</evidence>
<protein>
    <recommendedName>
        <fullName evidence="12">Cilia- and flagella-associated protein 44</fullName>
    </recommendedName>
</protein>
<comment type="subcellular location">
    <subcellularLocation>
        <location evidence="1">Cytoplasm</location>
        <location evidence="1">Cytoskeleton</location>
        <location evidence="1">Flagellum axoneme</location>
    </subcellularLocation>
</comment>
<comment type="similarity">
    <text evidence="11">Belongs to the CFAP44 family.</text>
</comment>
<dbReference type="Gene3D" id="2.130.10.10">
    <property type="entry name" value="YVTN repeat-like/Quinoprotein amine dehydrogenase"/>
    <property type="match status" value="3"/>
</dbReference>
<dbReference type="EMBL" id="LR783876">
    <property type="protein sequence ID" value="CAB3230210.1"/>
    <property type="molecule type" value="mRNA"/>
</dbReference>
<feature type="region of interest" description="Disordered" evidence="15">
    <location>
        <begin position="1262"/>
        <end position="1332"/>
    </location>
</feature>
<dbReference type="InterPro" id="IPR001680">
    <property type="entry name" value="WD40_rpt"/>
</dbReference>
<evidence type="ECO:0000256" key="13">
    <source>
        <dbReference type="PROSITE-ProRule" id="PRU00221"/>
    </source>
</evidence>
<evidence type="ECO:0000256" key="7">
    <source>
        <dbReference type="ARBA" id="ARBA00023069"/>
    </source>
</evidence>
<dbReference type="PROSITE" id="PS50294">
    <property type="entry name" value="WD_REPEATS_REGION"/>
    <property type="match status" value="1"/>
</dbReference>
<evidence type="ECO:0000256" key="14">
    <source>
        <dbReference type="SAM" id="Coils"/>
    </source>
</evidence>
<keyword evidence="7" id="KW-0969">Cilium</keyword>
<dbReference type="SMART" id="SM00320">
    <property type="entry name" value="WD40"/>
    <property type="match status" value="9"/>
</dbReference>
<feature type="compositionally biased region" description="Basic and acidic residues" evidence="15">
    <location>
        <begin position="1"/>
        <end position="15"/>
    </location>
</feature>
<feature type="region of interest" description="Disordered" evidence="15">
    <location>
        <begin position="37"/>
        <end position="84"/>
    </location>
</feature>
<evidence type="ECO:0000256" key="15">
    <source>
        <dbReference type="SAM" id="MobiDB-lite"/>
    </source>
</evidence>
<evidence type="ECO:0000256" key="9">
    <source>
        <dbReference type="ARBA" id="ARBA00023273"/>
    </source>
</evidence>
<feature type="coiled-coil region" evidence="14">
    <location>
        <begin position="1099"/>
        <end position="1126"/>
    </location>
</feature>
<dbReference type="InterPro" id="IPR055439">
    <property type="entry name" value="Beta-prop_EML_1st"/>
</dbReference>
<gene>
    <name evidence="17" type="primary">Cfap44</name>
</gene>
<keyword evidence="8" id="KW-0206">Cytoskeleton</keyword>
<feature type="region of interest" description="Disordered" evidence="15">
    <location>
        <begin position="1483"/>
        <end position="1522"/>
    </location>
</feature>
<keyword evidence="3 13" id="KW-0853">WD repeat</keyword>
<reference evidence="17" key="1">
    <citation type="submission" date="2020-04" db="EMBL/GenBank/DDBJ databases">
        <authorList>
            <person name="Neveu A P."/>
        </authorList>
    </citation>
    <scope>NUCLEOTIDE SEQUENCE</scope>
    <source>
        <tissue evidence="17">Whole embryo</tissue>
    </source>
</reference>
<evidence type="ECO:0000256" key="11">
    <source>
        <dbReference type="ARBA" id="ARBA00060934"/>
    </source>
</evidence>
<dbReference type="SUPFAM" id="SSF50978">
    <property type="entry name" value="WD40 repeat-like"/>
    <property type="match status" value="2"/>
</dbReference>
<dbReference type="Pfam" id="PF25828">
    <property type="entry name" value="CC_Cfap43"/>
    <property type="match status" value="1"/>
</dbReference>
<dbReference type="Pfam" id="PF00400">
    <property type="entry name" value="WD40"/>
    <property type="match status" value="2"/>
</dbReference>
<feature type="domain" description="EML-like first beta-propeller" evidence="16">
    <location>
        <begin position="166"/>
        <end position="375"/>
    </location>
</feature>
<feature type="coiled-coil region" evidence="14">
    <location>
        <begin position="1419"/>
        <end position="1446"/>
    </location>
</feature>
<dbReference type="PROSITE" id="PS50082">
    <property type="entry name" value="WD_REPEATS_2"/>
    <property type="match status" value="1"/>
</dbReference>
<keyword evidence="6 14" id="KW-0175">Coiled coil</keyword>
<feature type="compositionally biased region" description="Low complexity" evidence="15">
    <location>
        <begin position="1305"/>
        <end position="1316"/>
    </location>
</feature>
<dbReference type="InterPro" id="IPR015943">
    <property type="entry name" value="WD40/YVTN_repeat-like_dom_sf"/>
</dbReference>
<dbReference type="GO" id="GO:0003341">
    <property type="term" value="P:cilium movement"/>
    <property type="evidence" value="ECO:0007669"/>
    <property type="project" value="UniProtKB-ARBA"/>
</dbReference>
<feature type="compositionally biased region" description="Basic and acidic residues" evidence="15">
    <location>
        <begin position="59"/>
        <end position="84"/>
    </location>
</feature>
<feature type="compositionally biased region" description="Basic and acidic residues" evidence="15">
    <location>
        <begin position="663"/>
        <end position="672"/>
    </location>
</feature>
<evidence type="ECO:0000256" key="5">
    <source>
        <dbReference type="ARBA" id="ARBA00022846"/>
    </source>
</evidence>
<sequence>MYSDKESLKEKLEKPDFDEDHIQSNFILSEDKDIYDTSSVSSEDSGNVGVLDDIPSPTESEKLQKRKMASEEKDADMSKEEEEGPAKDFFYELEEYQSISKSSDESGIPSNLLQFYHSFGYDCCKRANLHLLKGPTLVFAAGNLVNILNLSTGEHRFLRSCGGGGIGAIAVHPSGKYFVVAEKGTKPHILIYEFPSLKLYRILRDGTEQAYSFVDFSPKGDLLASVGSYPDYMLTVWAWEKEKIMLRSKAFSQEVYRVTFSPEMEGQLTSCGTTHIRFWKMAFTFTGLKLKGELGRFGKTSLSDIDGYIQLPDGKVLSGSDWGNMLLWDGGLIKVEICRKNQKPCHHGSIQQLVIDEGELITIGLDGYVRVWEMEAIDSADTTDESDHFEIEPMNELKVGNDVQLTCMVKAQPEDDPSMEEGASIWFAQDSNGGIWKLDLSFSHTTKPPEKLYSFTAGSITGLASSPSSHLMAATGDSYVRIYDYLTKELVCQYHSPNVQSKGSSLLWPNKVVDPKGTSIIAGFSDGIMRLLCLRNVDDTNELSLVQALKPHSSTITAMSFDNSGEILATGSTDKTVFFFAVDQGGYEPIGFVKIPGEVTCMQWSPPGFPDNTLLVSCSNGKVVEITAPSLSSVDTTHTYKLSDIPMRYFAFQSIKSRLRRDEERLRKEKEKAKRRKDRERELKRKRDRGEEISDEDAAAFLDEDPEAAEEEEEEPLYFPPEPNPILQAFYVTPGRFVLSMGDYDAGYLYECVFPDDSSSDEDATNEPIKAIPVQESSDVPITTIRFSSDRHKVFVGFQNGQIRVYPIEADPEATFDLDMLGSNWNLNMHDNQHGRVTNIEESHDGSYVFSCGGDGNLFGFYSLAHEEIVKSMEGKRASLPSPHKRSADDRLIDDIDDPHAYSIEDAKLKAEHDKMMRDAEAKKLTERKRINKLRKSFLELLHKNSELPSHAQLKREEFELDPSIRMKMLSQTQDRIERVRLEMQWDKEKLALAHRKIEGRFRSQLECDRIVVHAFNSSHTVASYRVAKLPDEYYSLKQTVEQRVRAASLASEGFATVEGMGTSLPSERGNETDDADDASFLNEAKRKAKKTILHGRQAEKVAKAIKKAEEAKLKHEKRQNEWKELFKSKPDKKYEDPADVAAIKEAQANMGDFKLKTSSDYVVPEHLRMDTEKKRYQILILQGLIHRAKSDFNNKLIHIRDAKFELISEMRNYSQEMKAIQSRMSKEDRLRLPHIPHPHPEEEPHKKFEFTRQTLLNFEEEEKEREIAEAKKKRKGDGGLFGGFGDEPPPETLQVKDLKHSSRKSASSIASSVRSKAMKGLPRSESSGPTVLEQQIAQIENIRLRHQRDRLLRSINEKMTSFDAELRLLRHDKTKLDVDLKMADLRHVTLLEELLLLKEYEKRETTLSGRVTGKRNELAEINGRAAEMQVRLESKKRDIERLVDREKALYASFTSSLGDNNKFADFLNKVFKKKIKRAKKKIVQEGEEEDSDMSSSDESDWSSEEDEDDSVEGGFDDSVCPPGCDQQLFDSTLVLRERRLDLEEALAEEKKLAETLKKDVDALGKKAKVMESQLKNALDDLEAFQVEKQGKLNELDVVVPLRFHQVEHVYNATIPPDLSSCLVFANSSLTALQRRIKELQQEKSEQRKFYKEARQQHVHLIKSGRLMEERIQQLEEKCEQAMMLKFGRIVDLDKLNSVTVNKNVEELKEQVRLNEVKNARQLLKLQHHIDDLRDRITGLTRDNTNRLERLNVLMNDNNSLEVELDHRQKHMELEERGKKKSEIREQHRLVQLVQLQAQEIQALKEEIGLLSRKGGHILPPAQPPLGQDPDVM</sequence>
<evidence type="ECO:0000259" key="16">
    <source>
        <dbReference type="Pfam" id="PF23409"/>
    </source>
</evidence>
<dbReference type="Pfam" id="PF23409">
    <property type="entry name" value="Beta-prop_EML"/>
    <property type="match status" value="1"/>
</dbReference>
<dbReference type="PANTHER" id="PTHR14885">
    <property type="entry name" value="CILIA- AND FLAGELLA-ASSOCIATED PROTEIN 43-RELATED"/>
    <property type="match status" value="1"/>
</dbReference>
<evidence type="ECO:0000256" key="10">
    <source>
        <dbReference type="ARBA" id="ARBA00055223"/>
    </source>
</evidence>
<feature type="compositionally biased region" description="Acidic residues" evidence="15">
    <location>
        <begin position="693"/>
        <end position="716"/>
    </location>
</feature>
<dbReference type="GO" id="GO:0060285">
    <property type="term" value="P:cilium-dependent cell motility"/>
    <property type="evidence" value="ECO:0007669"/>
    <property type="project" value="UniProtKB-ARBA"/>
</dbReference>
<dbReference type="FunFam" id="2.130.10.10:FF:000401">
    <property type="entry name" value="Cilia- and flagella-associated protein 44"/>
    <property type="match status" value="1"/>
</dbReference>
<feature type="region of interest" description="Disordered" evidence="15">
    <location>
        <begin position="1"/>
        <end position="24"/>
    </location>
</feature>
<keyword evidence="5" id="KW-0282">Flagellum</keyword>
<keyword evidence="9" id="KW-0966">Cell projection</keyword>
<dbReference type="PANTHER" id="PTHR14885:SF3">
    <property type="entry name" value="CILIA- AND FLAGELLA-ASSOCIATED PROTEIN 44"/>
    <property type="match status" value="1"/>
</dbReference>
<evidence type="ECO:0000256" key="6">
    <source>
        <dbReference type="ARBA" id="ARBA00023054"/>
    </source>
</evidence>
<feature type="region of interest" description="Disordered" evidence="15">
    <location>
        <begin position="663"/>
        <end position="720"/>
    </location>
</feature>
<organism evidence="17">
    <name type="scientific">Phallusia mammillata</name>
    <dbReference type="NCBI Taxonomy" id="59560"/>
    <lineage>
        <taxon>Eukaryota</taxon>
        <taxon>Metazoa</taxon>
        <taxon>Chordata</taxon>
        <taxon>Tunicata</taxon>
        <taxon>Ascidiacea</taxon>
        <taxon>Phlebobranchia</taxon>
        <taxon>Ascidiidae</taxon>
        <taxon>Phallusia</taxon>
    </lineage>
</organism>
<feature type="compositionally biased region" description="Acidic residues" evidence="15">
    <location>
        <begin position="1486"/>
        <end position="1516"/>
    </location>
</feature>
<evidence type="ECO:0000256" key="2">
    <source>
        <dbReference type="ARBA" id="ARBA00022490"/>
    </source>
</evidence>
<feature type="coiled-coil region" evidence="14">
    <location>
        <begin position="1540"/>
        <end position="1595"/>
    </location>
</feature>
<evidence type="ECO:0000313" key="17">
    <source>
        <dbReference type="EMBL" id="CAB3230210.1"/>
    </source>
</evidence>
<keyword evidence="2" id="KW-0963">Cytoplasm</keyword>
<evidence type="ECO:0000256" key="12">
    <source>
        <dbReference type="ARBA" id="ARBA00074727"/>
    </source>
</evidence>
<dbReference type="InterPro" id="IPR036322">
    <property type="entry name" value="WD40_repeat_dom_sf"/>
</dbReference>
<evidence type="ECO:0000256" key="1">
    <source>
        <dbReference type="ARBA" id="ARBA00004611"/>
    </source>
</evidence>
<feature type="compositionally biased region" description="Basic and acidic residues" evidence="15">
    <location>
        <begin position="679"/>
        <end position="692"/>
    </location>
</feature>
<feature type="repeat" description="WD" evidence="13">
    <location>
        <begin position="549"/>
        <end position="585"/>
    </location>
</feature>
<feature type="coiled-coil region" evidence="14">
    <location>
        <begin position="1623"/>
        <end position="1685"/>
    </location>
</feature>
<keyword evidence="4" id="KW-0677">Repeat</keyword>
<name>A0A6F9D9S5_9ASCI</name>
<evidence type="ECO:0000256" key="3">
    <source>
        <dbReference type="ARBA" id="ARBA00022574"/>
    </source>
</evidence>
<evidence type="ECO:0000256" key="4">
    <source>
        <dbReference type="ARBA" id="ARBA00022737"/>
    </source>
</evidence>
<accession>A0A6F9D9S5</accession>
<comment type="function">
    <text evidence="10">Flagellar protein involved in sperm flagellum axoneme organization and function.</text>
</comment>